<dbReference type="InterPro" id="IPR027417">
    <property type="entry name" value="P-loop_NTPase"/>
</dbReference>
<dbReference type="SUPFAM" id="SSF46955">
    <property type="entry name" value="Putative DNA-binding domain"/>
    <property type="match status" value="1"/>
</dbReference>
<feature type="domain" description="HTH merR-type" evidence="2">
    <location>
        <begin position="11"/>
        <end position="75"/>
    </location>
</feature>
<sequence length="341" mass="36525">MRSVDASLNASEAARRLGVSIKALRLYEQHGLMKPGRTAPGYRAYRPDDMARATRIVALRTVGLSLAQVARVLDGDSESLKTALAAHEKALDDDIHALVHKLDKLRRVLAGLARGRMPSDGELTGLLDRSPNIETAFALPWPWGGEWFEVRDVRPLNYIIGSLGSGKTILARRLAETLPSASFLGLDRLENGCAAAKTLLANNHALDSRVTQVLAWLVEEGATGSDALIALLVALEADGPAVLVVDMVEQNLDQSSQQALMSYLRQRAKVPGGRSLFLMTRSSAILDLAAVGPDEAILLCPANHSPPSRVAPYPGAPGYEAVATCLAPPEVRERIAKRPGG</sequence>
<keyword evidence="4" id="KW-1185">Reference proteome</keyword>
<dbReference type="PROSITE" id="PS00552">
    <property type="entry name" value="HTH_MERR_1"/>
    <property type="match status" value="1"/>
</dbReference>
<proteinExistence type="predicted"/>
<dbReference type="STRING" id="1416806.CAL12_00045"/>
<evidence type="ECO:0000313" key="3">
    <source>
        <dbReference type="EMBL" id="ARP79368.1"/>
    </source>
</evidence>
<protein>
    <submittedName>
        <fullName evidence="3">MerR family transcriptional regulator</fullName>
    </submittedName>
</protein>
<dbReference type="Proteomes" id="UP000194151">
    <property type="component" value="Chromosome"/>
</dbReference>
<dbReference type="PROSITE" id="PS50937">
    <property type="entry name" value="HTH_MERR_2"/>
    <property type="match status" value="1"/>
</dbReference>
<dbReference type="KEGG" id="bgv:CAL12_00045"/>
<dbReference type="AlphaFoldDB" id="A0A1W6YEA1"/>
<dbReference type="CDD" id="cd01106">
    <property type="entry name" value="HTH_TipAL-Mta"/>
    <property type="match status" value="1"/>
</dbReference>
<dbReference type="Gene3D" id="3.40.50.300">
    <property type="entry name" value="P-loop containing nucleotide triphosphate hydrolases"/>
    <property type="match status" value="1"/>
</dbReference>
<organism evidence="3 4">
    <name type="scientific">Bordetella genomosp. 8</name>
    <dbReference type="NCBI Taxonomy" id="1416806"/>
    <lineage>
        <taxon>Bacteria</taxon>
        <taxon>Pseudomonadati</taxon>
        <taxon>Pseudomonadota</taxon>
        <taxon>Betaproteobacteria</taxon>
        <taxon>Burkholderiales</taxon>
        <taxon>Alcaligenaceae</taxon>
        <taxon>Bordetella</taxon>
    </lineage>
</organism>
<keyword evidence="1" id="KW-0238">DNA-binding</keyword>
<dbReference type="PANTHER" id="PTHR30204">
    <property type="entry name" value="REDOX-CYCLING DRUG-SENSING TRANSCRIPTIONAL ACTIVATOR SOXR"/>
    <property type="match status" value="1"/>
</dbReference>
<evidence type="ECO:0000313" key="4">
    <source>
        <dbReference type="Proteomes" id="UP000194151"/>
    </source>
</evidence>
<evidence type="ECO:0000256" key="1">
    <source>
        <dbReference type="ARBA" id="ARBA00023125"/>
    </source>
</evidence>
<dbReference type="Pfam" id="PF13411">
    <property type="entry name" value="MerR_1"/>
    <property type="match status" value="1"/>
</dbReference>
<dbReference type="SMART" id="SM00422">
    <property type="entry name" value="HTH_MERR"/>
    <property type="match status" value="1"/>
</dbReference>
<dbReference type="GO" id="GO:0003700">
    <property type="term" value="F:DNA-binding transcription factor activity"/>
    <property type="evidence" value="ECO:0007669"/>
    <property type="project" value="InterPro"/>
</dbReference>
<dbReference type="EMBL" id="CP021108">
    <property type="protein sequence ID" value="ARP79368.1"/>
    <property type="molecule type" value="Genomic_DNA"/>
</dbReference>
<dbReference type="Gene3D" id="1.10.1660.10">
    <property type="match status" value="1"/>
</dbReference>
<name>A0A1W6YEA1_9BORD</name>
<dbReference type="InterPro" id="IPR009061">
    <property type="entry name" value="DNA-bd_dom_put_sf"/>
</dbReference>
<gene>
    <name evidence="3" type="ORF">CAL12_00045</name>
</gene>
<reference evidence="3 4" key="1">
    <citation type="submission" date="2017-05" db="EMBL/GenBank/DDBJ databases">
        <title>Complete and WGS of Bordetella genogroups.</title>
        <authorList>
            <person name="Spilker T."/>
            <person name="LiPuma J."/>
        </authorList>
    </citation>
    <scope>NUCLEOTIDE SEQUENCE [LARGE SCALE GENOMIC DNA]</scope>
    <source>
        <strain evidence="3 4">AU19157</strain>
    </source>
</reference>
<dbReference type="RefSeq" id="WP_420042805.1">
    <property type="nucleotide sequence ID" value="NZ_CP021108.1"/>
</dbReference>
<dbReference type="PANTHER" id="PTHR30204:SF93">
    <property type="entry name" value="HTH MERR-TYPE DOMAIN-CONTAINING PROTEIN"/>
    <property type="match status" value="1"/>
</dbReference>
<evidence type="ECO:0000259" key="2">
    <source>
        <dbReference type="PROSITE" id="PS50937"/>
    </source>
</evidence>
<accession>A0A1W6YEA1</accession>
<dbReference type="InterPro" id="IPR047057">
    <property type="entry name" value="MerR_fam"/>
</dbReference>
<dbReference type="GO" id="GO:0003677">
    <property type="term" value="F:DNA binding"/>
    <property type="evidence" value="ECO:0007669"/>
    <property type="project" value="UniProtKB-KW"/>
</dbReference>
<dbReference type="InterPro" id="IPR000551">
    <property type="entry name" value="MerR-type_HTH_dom"/>
</dbReference>
<dbReference type="SUPFAM" id="SSF52540">
    <property type="entry name" value="P-loop containing nucleoside triphosphate hydrolases"/>
    <property type="match status" value="1"/>
</dbReference>